<organism evidence="6 7">
    <name type="scientific">Aquipuribacter hungaricus</name>
    <dbReference type="NCBI Taxonomy" id="545624"/>
    <lineage>
        <taxon>Bacteria</taxon>
        <taxon>Bacillati</taxon>
        <taxon>Actinomycetota</taxon>
        <taxon>Actinomycetes</taxon>
        <taxon>Micrococcales</taxon>
        <taxon>Intrasporangiaceae</taxon>
        <taxon>Aquipuribacter</taxon>
    </lineage>
</organism>
<protein>
    <recommendedName>
        <fullName evidence="1">protein acetyllysine N-acetyltransferase</fullName>
        <ecNumber evidence="1">2.3.1.286</ecNumber>
    </recommendedName>
</protein>
<evidence type="ECO:0000313" key="7">
    <source>
        <dbReference type="Proteomes" id="UP001595685"/>
    </source>
</evidence>
<dbReference type="PANTHER" id="PTHR11085:SF10">
    <property type="entry name" value="NAD-DEPENDENT PROTEIN DEACYLASE SIRTUIN-5, MITOCHONDRIAL-RELATED"/>
    <property type="match status" value="1"/>
</dbReference>
<reference evidence="7" key="1">
    <citation type="journal article" date="2019" name="Int. J. Syst. Evol. Microbiol.">
        <title>The Global Catalogue of Microorganisms (GCM) 10K type strain sequencing project: providing services to taxonomists for standard genome sequencing and annotation.</title>
        <authorList>
            <consortium name="The Broad Institute Genomics Platform"/>
            <consortium name="The Broad Institute Genome Sequencing Center for Infectious Disease"/>
            <person name="Wu L."/>
            <person name="Ma J."/>
        </authorList>
    </citation>
    <scope>NUCLEOTIDE SEQUENCE [LARGE SCALE GENOMIC DNA]</scope>
    <source>
        <strain evidence="7">NCAIM B.02333</strain>
    </source>
</reference>
<dbReference type="RefSeq" id="WP_340290440.1">
    <property type="nucleotide sequence ID" value="NZ_JBBEOI010000018.1"/>
</dbReference>
<dbReference type="EMBL" id="JBHRWW010000001">
    <property type="protein sequence ID" value="MFC3686937.1"/>
    <property type="molecule type" value="Genomic_DNA"/>
</dbReference>
<keyword evidence="3" id="KW-0520">NAD</keyword>
<dbReference type="InterPro" id="IPR029035">
    <property type="entry name" value="DHS-like_NAD/FAD-binding_dom"/>
</dbReference>
<dbReference type="InterPro" id="IPR026590">
    <property type="entry name" value="Ssirtuin_cat_dom"/>
</dbReference>
<dbReference type="Proteomes" id="UP001595685">
    <property type="component" value="Unassembled WGS sequence"/>
</dbReference>
<feature type="binding site" evidence="4">
    <location>
        <position position="122"/>
    </location>
    <ligand>
        <name>Zn(2+)</name>
        <dbReference type="ChEBI" id="CHEBI:29105"/>
    </ligand>
</feature>
<dbReference type="EC" id="2.3.1.286" evidence="1"/>
<dbReference type="PROSITE" id="PS50305">
    <property type="entry name" value="SIRTUIN"/>
    <property type="match status" value="1"/>
</dbReference>
<accession>A0ABV7WDH3</accession>
<dbReference type="InterPro" id="IPR026591">
    <property type="entry name" value="Sirtuin_cat_small_dom_sf"/>
</dbReference>
<feature type="active site" description="Proton acceptor" evidence="4">
    <location>
        <position position="111"/>
    </location>
</feature>
<evidence type="ECO:0000259" key="5">
    <source>
        <dbReference type="PROSITE" id="PS50305"/>
    </source>
</evidence>
<dbReference type="InterPro" id="IPR050134">
    <property type="entry name" value="NAD-dep_sirtuin_deacylases"/>
</dbReference>
<evidence type="ECO:0000256" key="4">
    <source>
        <dbReference type="PROSITE-ProRule" id="PRU00236"/>
    </source>
</evidence>
<name>A0ABV7WDH3_9MICO</name>
<dbReference type="Gene3D" id="3.40.50.1220">
    <property type="entry name" value="TPP-binding domain"/>
    <property type="match status" value="1"/>
</dbReference>
<keyword evidence="4" id="KW-0479">Metal-binding</keyword>
<proteinExistence type="predicted"/>
<dbReference type="PANTHER" id="PTHR11085">
    <property type="entry name" value="NAD-DEPENDENT PROTEIN DEACYLASE SIRTUIN-5, MITOCHONDRIAL-RELATED"/>
    <property type="match status" value="1"/>
</dbReference>
<dbReference type="Pfam" id="PF02146">
    <property type="entry name" value="SIR2"/>
    <property type="match status" value="1"/>
</dbReference>
<keyword evidence="2" id="KW-0808">Transferase</keyword>
<gene>
    <name evidence="6" type="ORF">ACFOLH_01125</name>
</gene>
<sequence>MEAVELLAGGGVVALTGAGMSTDSGIPDYRGPGTPRRAPMTYQDFTRSERGRQRYWARSHVGWHRMAAASPNEGHRALAALGRAGVVTSVITQNVDELHQAAGSPDVVDLHGTLSQVVCLGCRELTPRVRLHERLAALNPGWAERDDLGSADIAPDGDVDLDDTAGFVVAPCERCGGMLKPDVVFFGENVPVERVERCYALVEAARVLLVAGTSCTVFSGRRFVARAAREGIPVVVVNRGPTRAADLATVHLDAGCSPVLAGWAAHLAPSLA</sequence>
<evidence type="ECO:0000256" key="3">
    <source>
        <dbReference type="ARBA" id="ARBA00023027"/>
    </source>
</evidence>
<feature type="binding site" evidence="4">
    <location>
        <position position="172"/>
    </location>
    <ligand>
        <name>Zn(2+)</name>
        <dbReference type="ChEBI" id="CHEBI:29105"/>
    </ligand>
</feature>
<feature type="domain" description="Deacetylase sirtuin-type" evidence="5">
    <location>
        <begin position="1"/>
        <end position="272"/>
    </location>
</feature>
<comment type="caution">
    <text evidence="6">The sequence shown here is derived from an EMBL/GenBank/DDBJ whole genome shotgun (WGS) entry which is preliminary data.</text>
</comment>
<dbReference type="Gene3D" id="3.30.1600.10">
    <property type="entry name" value="SIR2/SIRT2 'Small Domain"/>
    <property type="match status" value="1"/>
</dbReference>
<keyword evidence="4" id="KW-0862">Zinc</keyword>
<keyword evidence="7" id="KW-1185">Reference proteome</keyword>
<evidence type="ECO:0000313" key="6">
    <source>
        <dbReference type="EMBL" id="MFC3686937.1"/>
    </source>
</evidence>
<dbReference type="NCBIfam" id="NF003738">
    <property type="entry name" value="PRK05333.1"/>
    <property type="match status" value="1"/>
</dbReference>
<feature type="binding site" evidence="4">
    <location>
        <position position="175"/>
    </location>
    <ligand>
        <name>Zn(2+)</name>
        <dbReference type="ChEBI" id="CHEBI:29105"/>
    </ligand>
</feature>
<evidence type="ECO:0000256" key="2">
    <source>
        <dbReference type="ARBA" id="ARBA00022679"/>
    </source>
</evidence>
<dbReference type="SUPFAM" id="SSF52467">
    <property type="entry name" value="DHS-like NAD/FAD-binding domain"/>
    <property type="match status" value="1"/>
</dbReference>
<dbReference type="InterPro" id="IPR003000">
    <property type="entry name" value="Sirtuin"/>
</dbReference>
<evidence type="ECO:0000256" key="1">
    <source>
        <dbReference type="ARBA" id="ARBA00012928"/>
    </source>
</evidence>
<feature type="binding site" evidence="4">
    <location>
        <position position="119"/>
    </location>
    <ligand>
        <name>Zn(2+)</name>
        <dbReference type="ChEBI" id="CHEBI:29105"/>
    </ligand>
</feature>